<protein>
    <recommendedName>
        <fullName evidence="3">C3H1-type domain-containing protein</fullName>
    </recommendedName>
</protein>
<evidence type="ECO:0000256" key="1">
    <source>
        <dbReference type="PROSITE-ProRule" id="PRU00723"/>
    </source>
</evidence>
<feature type="region of interest" description="Disordered" evidence="2">
    <location>
        <begin position="1311"/>
        <end position="1339"/>
    </location>
</feature>
<dbReference type="GO" id="GO:0043186">
    <property type="term" value="C:P granule"/>
    <property type="evidence" value="ECO:0007669"/>
    <property type="project" value="TreeGrafter"/>
</dbReference>
<dbReference type="InterPro" id="IPR049569">
    <property type="entry name" value="HELZ_DEAD-box_1"/>
</dbReference>
<dbReference type="GO" id="GO:0008270">
    <property type="term" value="F:zinc ion binding"/>
    <property type="evidence" value="ECO:0007669"/>
    <property type="project" value="UniProtKB-KW"/>
</dbReference>
<name>A0AA38J2L3_9CUCU</name>
<dbReference type="InterPro" id="IPR013087">
    <property type="entry name" value="Znf_C2H2_type"/>
</dbReference>
<dbReference type="Proteomes" id="UP001168821">
    <property type="component" value="Unassembled WGS sequence"/>
</dbReference>
<evidence type="ECO:0000256" key="2">
    <source>
        <dbReference type="SAM" id="MobiDB-lite"/>
    </source>
</evidence>
<dbReference type="InterPro" id="IPR000571">
    <property type="entry name" value="Znf_CCCH"/>
</dbReference>
<accession>A0AA38J2L3</accession>
<sequence length="1456" mass="167268">MEVQAADHAKKREWTLALDYYNKLLQKQNNTEQQILTYILDRSECLYQLGHHETIINDCRHILKTFNGKYNNINEPRTRIQLIRSLFALNRLAEAEMVIKDWLMMVKQLNQIGDEKLGLENALERFFALNSRQSLEPWLNNLDKNYSKTKPMTKCLEKSQQGSTVFCIYCNLSFKDKADLMSHCLTQEHETMIMSDEGHDWHWRAPPRGFKSDSYTICESWKELGTCRFGIQCVEAHGEAELMEWKERFQYREMKMMRAKEKELYGKSYTEDLLEKWLQTPNSKTVMTERIDGVEDTCSCPLSVIVSSKNSNHKWKFHMQTRKPLRAIALLQDTYRNHFHLSEVSCGKQTFDIKNNQEFIATADPKSTDYAIVVIFQTTIFGTFRQSVVFDFGSEPVLVKHLCVDVVPDSDIEKIKEIRKEITCSVSERWTSTNAEIVPFVSTLVSLSGNLEWETNLKAMYPYPQVDSFVLSNATVSEKKLTRNNYRERMHELLLVEEIARYNLVSQYNLTTRLQIAHSYLLSPNSMAASTAKYSGNGELFASVALSRELSEDTPEGRLILMHCNSVYLLPNPSDDRSPRKVYEAIIEDKGKDMIYLRLSSDTVRDLNLTTDTDLEVQIQFQLNRIPYCEWHYTIDKIKNYKLIFPETYVEPRIPWSPSRQWSASLDSRLNLKQKEAVVAITTPLFVKIPPILVIGPFGTGKTFTLAQAIKELIKDETNKILLCTHSNSAADLYIKDYLDIWVESGNESARPLRIYYQKRWVATVSPVVQKYCSIKMTGTSREFQLPTFADIDRHKIVVVTLSTSVYLSAMGLPPGIFTHILLDEAAQALECETITPLALATENSRIVLAGDHMQLGPDIFSKFAKDRNLHISLLERLYDHYPPQFPCKILLCENYRAHETIIQFTSESFYDQKLVSSSKQPKHFRFYPLTFFTTRGEDVQDKNSTAFYNNSEVYEVVERVAELKRNWPTEWGEVNEQSIGVVTPYADQVFRIRSELRKRKIDVCVERVLNVQGKQFRAIILSTVRTRRTCANGKGESEVDYGFLSNSKLLNTAITRAQSLVAVVGDPIALCSLGRCSKVWERFIQICNDNGSLYGITWTQLRFQLDGIELKKVYTLNPLAPEFIPRKYKELMQEQNLIRVPNLNPIPQPKVLPTFPNIQSNVRVVPVLYQQRPALTLPAPYVLNLPTSVPNLPSLPLANGFRPVRVLNPHELPVVAPSRQQVPVTPVSAPPPTPVPKKACSTKLIQFMNNVHFPEAQMLSDCVNLLPQHMSLADMIQQPSSVQERWYNYLRDTSGQMAADKFKYILQTTNQKGSRVPDNNLLERTTPHSSSDSPTFNWYDSPSNQINFNKPIYMKEVDSNTNWLEFNRSNPLYKRQATQQARVNAPSVNGVNGMKESDVQRHINEDFANLRINNTSSDDLYEIFKAYNGENQSHGSTTNRPLSNANVSGFYHYFS</sequence>
<feature type="compositionally biased region" description="Polar residues" evidence="2">
    <location>
        <begin position="1328"/>
        <end position="1339"/>
    </location>
</feature>
<dbReference type="Gene3D" id="1.25.40.10">
    <property type="entry name" value="Tetratricopeptide repeat domain"/>
    <property type="match status" value="1"/>
</dbReference>
<keyword evidence="5" id="KW-1185">Reference proteome</keyword>
<dbReference type="InterPro" id="IPR041677">
    <property type="entry name" value="DNA2/NAM7_AAA_11"/>
</dbReference>
<dbReference type="Pfam" id="PF13087">
    <property type="entry name" value="AAA_12"/>
    <property type="match status" value="1"/>
</dbReference>
<keyword evidence="1" id="KW-0479">Metal-binding</keyword>
<dbReference type="PANTHER" id="PTHR10887">
    <property type="entry name" value="DNA2/NAM7 HELICASE FAMILY"/>
    <property type="match status" value="1"/>
</dbReference>
<evidence type="ECO:0000259" key="3">
    <source>
        <dbReference type="PROSITE" id="PS50103"/>
    </source>
</evidence>
<dbReference type="InterPro" id="IPR011990">
    <property type="entry name" value="TPR-like_helical_dom_sf"/>
</dbReference>
<gene>
    <name evidence="4" type="ORF">Zmor_007764</name>
</gene>
<evidence type="ECO:0000313" key="5">
    <source>
        <dbReference type="Proteomes" id="UP001168821"/>
    </source>
</evidence>
<dbReference type="Pfam" id="PF13086">
    <property type="entry name" value="AAA_11"/>
    <property type="match status" value="2"/>
</dbReference>
<feature type="domain" description="C3H1-type" evidence="3">
    <location>
        <begin position="212"/>
        <end position="240"/>
    </location>
</feature>
<dbReference type="GO" id="GO:0035194">
    <property type="term" value="P:regulatory ncRNA-mediated post-transcriptional gene silencing"/>
    <property type="evidence" value="ECO:0007669"/>
    <property type="project" value="TreeGrafter"/>
</dbReference>
<dbReference type="InterPro" id="IPR047187">
    <property type="entry name" value="SF1_C_Upf1"/>
</dbReference>
<dbReference type="Pfam" id="PF00642">
    <property type="entry name" value="zf-CCCH"/>
    <property type="match status" value="1"/>
</dbReference>
<reference evidence="4" key="1">
    <citation type="journal article" date="2023" name="G3 (Bethesda)">
        <title>Whole genome assemblies of Zophobas morio and Tenebrio molitor.</title>
        <authorList>
            <person name="Kaur S."/>
            <person name="Stinson S.A."/>
            <person name="diCenzo G.C."/>
        </authorList>
    </citation>
    <scope>NUCLEOTIDE SEQUENCE</scope>
    <source>
        <strain evidence="4">QUZm001</strain>
    </source>
</reference>
<organism evidence="4 5">
    <name type="scientific">Zophobas morio</name>
    <dbReference type="NCBI Taxonomy" id="2755281"/>
    <lineage>
        <taxon>Eukaryota</taxon>
        <taxon>Metazoa</taxon>
        <taxon>Ecdysozoa</taxon>
        <taxon>Arthropoda</taxon>
        <taxon>Hexapoda</taxon>
        <taxon>Insecta</taxon>
        <taxon>Pterygota</taxon>
        <taxon>Neoptera</taxon>
        <taxon>Endopterygota</taxon>
        <taxon>Coleoptera</taxon>
        <taxon>Polyphaga</taxon>
        <taxon>Cucujiformia</taxon>
        <taxon>Tenebrionidae</taxon>
        <taxon>Zophobas</taxon>
    </lineage>
</organism>
<dbReference type="FunFam" id="3.40.50.300:FF:000419">
    <property type="entry name" value="Probable helicase with zinc finger domain"/>
    <property type="match status" value="1"/>
</dbReference>
<dbReference type="FunFam" id="3.40.50.300:FF:000453">
    <property type="entry name" value="Probable helicase with zinc finger domain"/>
    <property type="match status" value="1"/>
</dbReference>
<dbReference type="PANTHER" id="PTHR10887:SF365">
    <property type="entry name" value="HELICASE WITH ZINC FINGER DOMAIN-RELATED"/>
    <property type="match status" value="1"/>
</dbReference>
<dbReference type="InterPro" id="IPR041679">
    <property type="entry name" value="DNA2/NAM7-like_C"/>
</dbReference>
<dbReference type="PROSITE" id="PS50103">
    <property type="entry name" value="ZF_C3H1"/>
    <property type="match status" value="1"/>
</dbReference>
<dbReference type="PROSITE" id="PS00028">
    <property type="entry name" value="ZINC_FINGER_C2H2_1"/>
    <property type="match status" value="1"/>
</dbReference>
<dbReference type="InterPro" id="IPR027417">
    <property type="entry name" value="P-loop_NTPase"/>
</dbReference>
<dbReference type="Gene3D" id="3.40.50.300">
    <property type="entry name" value="P-loop containing nucleotide triphosphate hydrolases"/>
    <property type="match status" value="2"/>
</dbReference>
<evidence type="ECO:0000313" key="4">
    <source>
        <dbReference type="EMBL" id="KAJ3663509.1"/>
    </source>
</evidence>
<keyword evidence="1" id="KW-0863">Zinc-finger</keyword>
<dbReference type="CDD" id="cd18077">
    <property type="entry name" value="DEXXQc_HELZ"/>
    <property type="match status" value="1"/>
</dbReference>
<feature type="zinc finger region" description="C3H1-type" evidence="1">
    <location>
        <begin position="212"/>
        <end position="240"/>
    </location>
</feature>
<dbReference type="CDD" id="cd18808">
    <property type="entry name" value="SF1_C_Upf1"/>
    <property type="match status" value="1"/>
</dbReference>
<keyword evidence="1" id="KW-0862">Zinc</keyword>
<dbReference type="InterPro" id="IPR045055">
    <property type="entry name" value="DNA2/NAM7-like"/>
</dbReference>
<dbReference type="GO" id="GO:0005829">
    <property type="term" value="C:cytosol"/>
    <property type="evidence" value="ECO:0007669"/>
    <property type="project" value="TreeGrafter"/>
</dbReference>
<dbReference type="EMBL" id="JALNTZ010000002">
    <property type="protein sequence ID" value="KAJ3663509.1"/>
    <property type="molecule type" value="Genomic_DNA"/>
</dbReference>
<dbReference type="GO" id="GO:0004386">
    <property type="term" value="F:helicase activity"/>
    <property type="evidence" value="ECO:0007669"/>
    <property type="project" value="InterPro"/>
</dbReference>
<proteinExistence type="predicted"/>
<dbReference type="SUPFAM" id="SSF52540">
    <property type="entry name" value="P-loop containing nucleoside triphosphate hydrolases"/>
    <property type="match status" value="1"/>
</dbReference>
<comment type="caution">
    <text evidence="4">The sequence shown here is derived from an EMBL/GenBank/DDBJ whole genome shotgun (WGS) entry which is preliminary data.</text>
</comment>